<evidence type="ECO:0000256" key="1">
    <source>
        <dbReference type="SAM" id="Coils"/>
    </source>
</evidence>
<feature type="domain" description="TIR" evidence="2">
    <location>
        <begin position="170"/>
        <end position="303"/>
    </location>
</feature>
<dbReference type="InterPro" id="IPR035897">
    <property type="entry name" value="Toll_tir_struct_dom_sf"/>
</dbReference>
<evidence type="ECO:0000259" key="2">
    <source>
        <dbReference type="PROSITE" id="PS50104"/>
    </source>
</evidence>
<name>A0A1E5UG41_9FLAO</name>
<proteinExistence type="predicted"/>
<protein>
    <submittedName>
        <fullName evidence="3">TIR domain protein</fullName>
    </submittedName>
</protein>
<feature type="coiled-coil region" evidence="1">
    <location>
        <begin position="82"/>
        <end position="117"/>
    </location>
</feature>
<dbReference type="AlphaFoldDB" id="A0A1E5UG41"/>
<dbReference type="InterPro" id="IPR000157">
    <property type="entry name" value="TIR_dom"/>
</dbReference>
<sequence length="304" mass="35562">MSVKQYYDKVVRIEKEIADLQKKIADETKKEFDKQKNIDSVNRSINNSTSTSTLQSKQRQIQGYQSDILRIQSAKSDLHKKIATKTNNLVRAKQDLSKEENKEKDKLKKEQENFQKQQLAFQRDQANFQREQERLQSKLQTDISSQKEILTTLVNQIHSAKQEMKIEESKEYDFFISHATEDKETFVQPLAETLQKMNVKIWYDKFQMKIGDSLRKKIDEGLKSSKYGIVVLSRDFFKKNWTEYELNGLVAREMNGVKVILPIWHNVTRDEVLSFSPTLADKVALNTAIYSIEEIATELKKLIE</sequence>
<dbReference type="PATRIC" id="fig|237258.4.peg.1562"/>
<dbReference type="KEGG" id="cnr:EB819_03070"/>
<dbReference type="PROSITE" id="PS50104">
    <property type="entry name" value="TIR"/>
    <property type="match status" value="1"/>
</dbReference>
<dbReference type="Gene3D" id="3.40.50.10140">
    <property type="entry name" value="Toll/interleukin-1 receptor homology (TIR) domain"/>
    <property type="match status" value="1"/>
</dbReference>
<dbReference type="STRING" id="237258.SAMN04489756_1173"/>
<evidence type="ECO:0000313" key="3">
    <source>
        <dbReference type="EMBL" id="OEL11851.1"/>
    </source>
</evidence>
<feature type="coiled-coil region" evidence="1">
    <location>
        <begin position="3"/>
        <end position="30"/>
    </location>
</feature>
<dbReference type="EMBL" id="MKGI01000014">
    <property type="protein sequence ID" value="OEL11851.1"/>
    <property type="molecule type" value="Genomic_DNA"/>
</dbReference>
<dbReference type="OrthoDB" id="7285215at2"/>
<dbReference type="SUPFAM" id="SSF52200">
    <property type="entry name" value="Toll/Interleukin receptor TIR domain"/>
    <property type="match status" value="1"/>
</dbReference>
<keyword evidence="1" id="KW-0175">Coiled coil</keyword>
<evidence type="ECO:0000313" key="4">
    <source>
        <dbReference type="Proteomes" id="UP000095601"/>
    </source>
</evidence>
<reference evidence="3 4" key="1">
    <citation type="submission" date="2016-09" db="EMBL/GenBank/DDBJ databases">
        <authorList>
            <person name="Capua I."/>
            <person name="De Benedictis P."/>
            <person name="Joannis T."/>
            <person name="Lombin L.H."/>
            <person name="Cattoli G."/>
        </authorList>
    </citation>
    <scope>NUCLEOTIDE SEQUENCE [LARGE SCALE GENOMIC DNA]</scope>
    <source>
        <strain evidence="3 4">NRS-1</strain>
    </source>
</reference>
<comment type="caution">
    <text evidence="3">The sequence shown here is derived from an EMBL/GenBank/DDBJ whole genome shotgun (WGS) entry which is preliminary data.</text>
</comment>
<dbReference type="SMART" id="SM00255">
    <property type="entry name" value="TIR"/>
    <property type="match status" value="1"/>
</dbReference>
<gene>
    <name evidence="3" type="ORF">BHF72_1609</name>
</gene>
<organism evidence="3 4">
    <name type="scientific">Cloacibacterium normanense</name>
    <dbReference type="NCBI Taxonomy" id="237258"/>
    <lineage>
        <taxon>Bacteria</taxon>
        <taxon>Pseudomonadati</taxon>
        <taxon>Bacteroidota</taxon>
        <taxon>Flavobacteriia</taxon>
        <taxon>Flavobacteriales</taxon>
        <taxon>Weeksellaceae</taxon>
    </lineage>
</organism>
<keyword evidence="4" id="KW-1185">Reference proteome</keyword>
<dbReference type="Pfam" id="PF13676">
    <property type="entry name" value="TIR_2"/>
    <property type="match status" value="1"/>
</dbReference>
<accession>A0A1E5UG41</accession>
<dbReference type="RefSeq" id="WP_069797264.1">
    <property type="nucleotide sequence ID" value="NZ_CP034157.1"/>
</dbReference>
<dbReference type="Proteomes" id="UP000095601">
    <property type="component" value="Unassembled WGS sequence"/>
</dbReference>
<dbReference type="GO" id="GO:0007165">
    <property type="term" value="P:signal transduction"/>
    <property type="evidence" value="ECO:0007669"/>
    <property type="project" value="InterPro"/>
</dbReference>